<dbReference type="AlphaFoldDB" id="A0A835XZT5"/>
<accession>A0A835XZT5</accession>
<evidence type="ECO:0008006" key="3">
    <source>
        <dbReference type="Google" id="ProtNLM"/>
    </source>
</evidence>
<dbReference type="EMBL" id="JAEHOE010000038">
    <property type="protein sequence ID" value="KAG2493293.1"/>
    <property type="molecule type" value="Genomic_DNA"/>
</dbReference>
<evidence type="ECO:0000313" key="2">
    <source>
        <dbReference type="Proteomes" id="UP000612055"/>
    </source>
</evidence>
<organism evidence="1 2">
    <name type="scientific">Edaphochlamys debaryana</name>
    <dbReference type="NCBI Taxonomy" id="47281"/>
    <lineage>
        <taxon>Eukaryota</taxon>
        <taxon>Viridiplantae</taxon>
        <taxon>Chlorophyta</taxon>
        <taxon>core chlorophytes</taxon>
        <taxon>Chlorophyceae</taxon>
        <taxon>CS clade</taxon>
        <taxon>Chlamydomonadales</taxon>
        <taxon>Chlamydomonadales incertae sedis</taxon>
        <taxon>Edaphochlamys</taxon>
    </lineage>
</organism>
<gene>
    <name evidence="1" type="ORF">HYH03_008429</name>
</gene>
<dbReference type="Proteomes" id="UP000612055">
    <property type="component" value="Unassembled WGS sequence"/>
</dbReference>
<sequence>MPGGYWAIAITSGCNFGYATGRISMDQAQDAATSACESVLSVKCRVIESGHNVCDDDKRLKSMSDWAFASANYGEFYAAAIGWWCGRAYGRFGWDEVQVNYLAANDCNRDARREDDDLRAMSPCGIAAKGVAECSDERTWAQAAKDAKASTERGNAWAVIASKQCDIYTVTDLGSVEEAEDTGVFADCLDAARAEGLGDRGCGVVASGKVA</sequence>
<proteinExistence type="predicted"/>
<name>A0A835XZT5_9CHLO</name>
<reference evidence="1" key="1">
    <citation type="journal article" date="2020" name="bioRxiv">
        <title>Comparative genomics of Chlamydomonas.</title>
        <authorList>
            <person name="Craig R.J."/>
            <person name="Hasan A.R."/>
            <person name="Ness R.W."/>
            <person name="Keightley P.D."/>
        </authorList>
    </citation>
    <scope>NUCLEOTIDE SEQUENCE</scope>
    <source>
        <strain evidence="1">CCAP 11/70</strain>
    </source>
</reference>
<protein>
    <recommendedName>
        <fullName evidence="3">DUF4189 domain-containing protein</fullName>
    </recommendedName>
</protein>
<evidence type="ECO:0000313" key="1">
    <source>
        <dbReference type="EMBL" id="KAG2493293.1"/>
    </source>
</evidence>
<keyword evidence="2" id="KW-1185">Reference proteome</keyword>
<comment type="caution">
    <text evidence="1">The sequence shown here is derived from an EMBL/GenBank/DDBJ whole genome shotgun (WGS) entry which is preliminary data.</text>
</comment>